<gene>
    <name evidence="1" type="ORF">NMSP_0732</name>
</gene>
<proteinExistence type="predicted"/>
<sequence length="156" mass="18338">MARKDRMRYWKITSDEMKEFNYDESKLLNWEIKCVREPEEEAHFIGVFMYRNGTAYDYESVKGVCYFHNNIDRKELPEITKFLQGKFNGKEMEKGDRILLKDSDQIFSSKDIGELAKEMESKFNTKAIISLEFEDITAEALKESGMPEAKLLPIPK</sequence>
<dbReference type="Proteomes" id="UP000249949">
    <property type="component" value="Chromosome"/>
</dbReference>
<protein>
    <submittedName>
        <fullName evidence="1">Uncharacterized protein</fullName>
    </submittedName>
</protein>
<evidence type="ECO:0000313" key="1">
    <source>
        <dbReference type="EMBL" id="ARS64353.1"/>
    </source>
</evidence>
<dbReference type="AlphaFoldDB" id="A0A2Z2HJZ3"/>
<dbReference type="KEGG" id="nct:NMSP_0732"/>
<accession>A0A2Z2HJZ3</accession>
<organism evidence="1 2">
    <name type="scientific">Candidatus Nitrosomarinus catalinensis</name>
    <dbReference type="NCBI Taxonomy" id="1898749"/>
    <lineage>
        <taxon>Archaea</taxon>
        <taxon>Nitrososphaerota</taxon>
        <taxon>Nitrososphaeria</taxon>
        <taxon>Nitrosopumilales</taxon>
        <taxon>Nitrosopumilaceae</taxon>
        <taxon>Candidatus Nitrosomarinus</taxon>
    </lineage>
</organism>
<dbReference type="EMBL" id="CP021324">
    <property type="protein sequence ID" value="ARS64353.1"/>
    <property type="molecule type" value="Genomic_DNA"/>
</dbReference>
<reference evidence="1 2" key="1">
    <citation type="journal article" date="2017" name="Environ. Microbiol.">
        <title>Genome and epigenome of a novel marine Thaumarchaeota strain suggest viral infection, phosphorothioation DNA modification and multiple restriction systems.</title>
        <authorList>
            <person name="Ahlgren N.A."/>
            <person name="Chen Y."/>
            <person name="Needham D.M."/>
            <person name="Parada A.E."/>
            <person name="Sachdeva R."/>
            <person name="Trinh V."/>
            <person name="Chen T."/>
            <person name="Fuhrman J.A."/>
        </authorList>
    </citation>
    <scope>NUCLEOTIDE SEQUENCE [LARGE SCALE GENOMIC DNA]</scope>
    <source>
        <strain evidence="1 2">SPOT01</strain>
    </source>
</reference>
<name>A0A2Z2HJZ3_9ARCH</name>
<keyword evidence="2" id="KW-1185">Reference proteome</keyword>
<dbReference type="OrthoDB" id="9852at2157"/>
<evidence type="ECO:0000313" key="2">
    <source>
        <dbReference type="Proteomes" id="UP000249949"/>
    </source>
</evidence>